<dbReference type="Pfam" id="PF00932">
    <property type="entry name" value="LTD"/>
    <property type="match status" value="1"/>
</dbReference>
<dbReference type="InterPro" id="IPR036415">
    <property type="entry name" value="Lamin_tail_dom_sf"/>
</dbReference>
<proteinExistence type="predicted"/>
<gene>
    <name evidence="3" type="ORF">A3H51_00410</name>
</gene>
<dbReference type="PROSITE" id="PS51841">
    <property type="entry name" value="LTD"/>
    <property type="match status" value="1"/>
</dbReference>
<sequence>MFAKVLVMQTKKYTIICTIIIFLSIALGVSAEQELTVRINEFIPNPEGKDADNEWVELFNPSNESVNLSGWFLDDIEGGSKAYEIPLGTLMAPKSYLIFKIQDTKINLNNTGDSVRLLDSQKMTADYVEYASEAKDGMAYALIENNWQWTKNTTPGEANQALQIVIEQPTAYTADIQATAKTQQNSNSESIKNLEIETTAQETDSQITTNEKILTAEEFGAQVSVDFKNINELFIFIVITILGVGSGLGYVFIKNNKKSAD</sequence>
<dbReference type="InterPro" id="IPR001322">
    <property type="entry name" value="Lamin_tail_dom"/>
</dbReference>
<dbReference type="Gene3D" id="2.60.40.1260">
    <property type="entry name" value="Lamin Tail domain"/>
    <property type="match status" value="1"/>
</dbReference>
<dbReference type="STRING" id="1802164.A3H51_00410"/>
<organism evidence="3 4">
    <name type="scientific">Candidatus Spechtbacteria bacterium RIFCSPLOWO2_02_FULL_38_8</name>
    <dbReference type="NCBI Taxonomy" id="1802164"/>
    <lineage>
        <taxon>Bacteria</taxon>
        <taxon>Candidatus Spechtiibacteriota</taxon>
    </lineage>
</organism>
<dbReference type="EMBL" id="MHOJ01000002">
    <property type="protein sequence ID" value="OGZ63088.1"/>
    <property type="molecule type" value="Genomic_DNA"/>
</dbReference>
<feature type="domain" description="LTD" evidence="2">
    <location>
        <begin position="29"/>
        <end position="132"/>
    </location>
</feature>
<reference evidence="3 4" key="1">
    <citation type="journal article" date="2016" name="Nat. Commun.">
        <title>Thousands of microbial genomes shed light on interconnected biogeochemical processes in an aquifer system.</title>
        <authorList>
            <person name="Anantharaman K."/>
            <person name="Brown C.T."/>
            <person name="Hug L.A."/>
            <person name="Sharon I."/>
            <person name="Castelle C.J."/>
            <person name="Probst A.J."/>
            <person name="Thomas B.C."/>
            <person name="Singh A."/>
            <person name="Wilkins M.J."/>
            <person name="Karaoz U."/>
            <person name="Brodie E.L."/>
            <person name="Williams K.H."/>
            <person name="Hubbard S.S."/>
            <person name="Banfield J.F."/>
        </authorList>
    </citation>
    <scope>NUCLEOTIDE SEQUENCE [LARGE SCALE GENOMIC DNA]</scope>
</reference>
<evidence type="ECO:0000313" key="3">
    <source>
        <dbReference type="EMBL" id="OGZ63088.1"/>
    </source>
</evidence>
<name>A0A1G2HMH9_9BACT</name>
<keyword evidence="1" id="KW-0472">Membrane</keyword>
<feature type="transmembrane region" description="Helical" evidence="1">
    <location>
        <begin position="233"/>
        <end position="253"/>
    </location>
</feature>
<keyword evidence="1" id="KW-0812">Transmembrane</keyword>
<dbReference type="Proteomes" id="UP000178509">
    <property type="component" value="Unassembled WGS sequence"/>
</dbReference>
<keyword evidence="1" id="KW-1133">Transmembrane helix</keyword>
<evidence type="ECO:0000259" key="2">
    <source>
        <dbReference type="PROSITE" id="PS51841"/>
    </source>
</evidence>
<evidence type="ECO:0000313" key="4">
    <source>
        <dbReference type="Proteomes" id="UP000178509"/>
    </source>
</evidence>
<accession>A0A1G2HMH9</accession>
<comment type="caution">
    <text evidence="3">The sequence shown here is derived from an EMBL/GenBank/DDBJ whole genome shotgun (WGS) entry which is preliminary data.</text>
</comment>
<dbReference type="SUPFAM" id="SSF74853">
    <property type="entry name" value="Lamin A/C globular tail domain"/>
    <property type="match status" value="1"/>
</dbReference>
<protein>
    <recommendedName>
        <fullName evidence="2">LTD domain-containing protein</fullName>
    </recommendedName>
</protein>
<evidence type="ECO:0000256" key="1">
    <source>
        <dbReference type="SAM" id="Phobius"/>
    </source>
</evidence>
<dbReference type="AlphaFoldDB" id="A0A1G2HMH9"/>